<feature type="signal peptide" evidence="1">
    <location>
        <begin position="1"/>
        <end position="29"/>
    </location>
</feature>
<accession>A0A4U3MIV4</accession>
<evidence type="ECO:0000313" key="3">
    <source>
        <dbReference type="Proteomes" id="UP000308705"/>
    </source>
</evidence>
<comment type="caution">
    <text evidence="2">The sequence shown here is derived from an EMBL/GenBank/DDBJ whole genome shotgun (WGS) entry which is preliminary data.</text>
</comment>
<name>A0A4U3MIV4_9ACTN</name>
<evidence type="ECO:0000256" key="1">
    <source>
        <dbReference type="SAM" id="SignalP"/>
    </source>
</evidence>
<reference evidence="2 3" key="1">
    <citation type="submission" date="2019-04" db="EMBL/GenBank/DDBJ databases">
        <title>Herbidospora sp. NEAU-GS14.nov., a novel actinomycete isolated from soil.</title>
        <authorList>
            <person name="Han L."/>
        </authorList>
    </citation>
    <scope>NUCLEOTIDE SEQUENCE [LARGE SCALE GENOMIC DNA]</scope>
    <source>
        <strain evidence="2 3">NEAU-GS14</strain>
    </source>
</reference>
<evidence type="ECO:0000313" key="2">
    <source>
        <dbReference type="EMBL" id="TKK87947.1"/>
    </source>
</evidence>
<keyword evidence="1" id="KW-0732">Signal</keyword>
<dbReference type="AlphaFoldDB" id="A0A4U3MIV4"/>
<sequence>MKTRRLALSLATVVVSVATLGLLPGQAQAGTADCDATFRPDLYKQVYSFTASGRTVKLMNGGGLNFSYANVDGGQSGDLVWIDRSRNGIPNSMPKYPSTAEVESQGGWKQCGPFKIEWWTTDGRITDLVMNWNTTQQRHYATRVCIRPNGGSVSCGSWYVDRT</sequence>
<feature type="chain" id="PRO_5020971149" evidence="1">
    <location>
        <begin position="30"/>
        <end position="163"/>
    </location>
</feature>
<dbReference type="OrthoDB" id="3527011at2"/>
<dbReference type="Proteomes" id="UP000308705">
    <property type="component" value="Unassembled WGS sequence"/>
</dbReference>
<dbReference type="InterPro" id="IPR006311">
    <property type="entry name" value="TAT_signal"/>
</dbReference>
<organism evidence="2 3">
    <name type="scientific">Herbidospora galbida</name>
    <dbReference type="NCBI Taxonomy" id="2575442"/>
    <lineage>
        <taxon>Bacteria</taxon>
        <taxon>Bacillati</taxon>
        <taxon>Actinomycetota</taxon>
        <taxon>Actinomycetes</taxon>
        <taxon>Streptosporangiales</taxon>
        <taxon>Streptosporangiaceae</taxon>
        <taxon>Herbidospora</taxon>
    </lineage>
</organism>
<dbReference type="RefSeq" id="WP_137247744.1">
    <property type="nucleotide sequence ID" value="NZ_SZQA01000013.1"/>
</dbReference>
<protein>
    <submittedName>
        <fullName evidence="2">Uncharacterized protein</fullName>
    </submittedName>
</protein>
<proteinExistence type="predicted"/>
<gene>
    <name evidence="2" type="ORF">FDA94_15405</name>
</gene>
<dbReference type="PROSITE" id="PS51318">
    <property type="entry name" value="TAT"/>
    <property type="match status" value="1"/>
</dbReference>
<dbReference type="EMBL" id="SZQA01000013">
    <property type="protein sequence ID" value="TKK87947.1"/>
    <property type="molecule type" value="Genomic_DNA"/>
</dbReference>
<keyword evidence="3" id="KW-1185">Reference proteome</keyword>